<reference evidence="14" key="1">
    <citation type="submission" date="2021-02" db="EMBL/GenBank/DDBJ databases">
        <title>First Annotated Genome of the Yellow-green Alga Tribonema minus.</title>
        <authorList>
            <person name="Mahan K.M."/>
        </authorList>
    </citation>
    <scope>NUCLEOTIDE SEQUENCE</scope>
    <source>
        <strain evidence="14">UTEX B ZZ1240</strain>
    </source>
</reference>
<dbReference type="PANTHER" id="PTHR31803">
    <property type="entry name" value="ALTERNATIVE OXIDASE"/>
    <property type="match status" value="1"/>
</dbReference>
<evidence type="ECO:0000256" key="12">
    <source>
        <dbReference type="ARBA" id="ARBA00023136"/>
    </source>
</evidence>
<evidence type="ECO:0000256" key="7">
    <source>
        <dbReference type="ARBA" id="ARBA00022723"/>
    </source>
</evidence>
<keyword evidence="15" id="KW-1185">Reference proteome</keyword>
<dbReference type="OrthoDB" id="4493at2759"/>
<keyword evidence="11" id="KW-0408">Iron</keyword>
<evidence type="ECO:0000259" key="13">
    <source>
        <dbReference type="PROSITE" id="PS50042"/>
    </source>
</evidence>
<keyword evidence="8" id="KW-0249">Electron transport</keyword>
<keyword evidence="7" id="KW-0479">Metal-binding</keyword>
<evidence type="ECO:0000256" key="3">
    <source>
        <dbReference type="ARBA" id="ARBA00008388"/>
    </source>
</evidence>
<keyword evidence="10" id="KW-0560">Oxidoreductase</keyword>
<evidence type="ECO:0000256" key="4">
    <source>
        <dbReference type="ARBA" id="ARBA00022448"/>
    </source>
</evidence>
<accession>A0A835YR99</accession>
<evidence type="ECO:0000256" key="10">
    <source>
        <dbReference type="ARBA" id="ARBA00023002"/>
    </source>
</evidence>
<keyword evidence="6" id="KW-0812">Transmembrane</keyword>
<feature type="domain" description="Cyclic nucleotide-binding" evidence="13">
    <location>
        <begin position="59"/>
        <end position="106"/>
    </location>
</feature>
<evidence type="ECO:0000256" key="5">
    <source>
        <dbReference type="ARBA" id="ARBA00022660"/>
    </source>
</evidence>
<keyword evidence="5" id="KW-0679">Respiratory chain</keyword>
<evidence type="ECO:0000256" key="1">
    <source>
        <dbReference type="ARBA" id="ARBA00001962"/>
    </source>
</evidence>
<dbReference type="GO" id="GO:0009916">
    <property type="term" value="F:alternative oxidase activity"/>
    <property type="evidence" value="ECO:0007669"/>
    <property type="project" value="InterPro"/>
</dbReference>
<dbReference type="InterPro" id="IPR000595">
    <property type="entry name" value="cNMP-bd_dom"/>
</dbReference>
<dbReference type="GO" id="GO:0010230">
    <property type="term" value="P:alternative respiration"/>
    <property type="evidence" value="ECO:0007669"/>
    <property type="project" value="TreeGrafter"/>
</dbReference>
<evidence type="ECO:0000256" key="2">
    <source>
        <dbReference type="ARBA" id="ARBA00004370"/>
    </source>
</evidence>
<dbReference type="SUPFAM" id="SSF51206">
    <property type="entry name" value="cAMP-binding domain-like"/>
    <property type="match status" value="1"/>
</dbReference>
<comment type="cofactor">
    <cofactor evidence="1">
        <name>Fe cation</name>
        <dbReference type="ChEBI" id="CHEBI:24875"/>
    </cofactor>
</comment>
<evidence type="ECO:0000256" key="11">
    <source>
        <dbReference type="ARBA" id="ARBA00023004"/>
    </source>
</evidence>
<dbReference type="PANTHER" id="PTHR31803:SF19">
    <property type="entry name" value="UBIQUINOL OXIDASE"/>
    <property type="match status" value="1"/>
</dbReference>
<sequence>MKHTYPITSDKFASLVQAGVTPECWLTLLSKGTKKIFQAGQLLLEEGTEKSLDQERRGVYLVLEGTVHLEVKGRKLTALGPGTFGGEASFVSKRKGPRTATLRVTSPQALAVRWDTADLEQLLAEPENAVLKMALYAYWTQELATKLTSAMRRLEAPPGAQGAPSQAMALARSYGFRRSPKALAEAPDHAVVPPPAIALALKNFAIQYAAVRRGFRFGEISSDGVRTRDPNANPLSKLFGVVDAQLDNLVLPKLKIFSTAREVAIAEAEAQPGGREALEARRAALRQLTLSNEAIARREDERMARFEAFVRSQARAGLGIAADIQRSDTPWFVLAGYKLLCWMLDFVFEGRPIQRFWFLESVARMPYFSYLSMLHLYETLGWWSVGTEVRRVHFSEEWNEMNHLKIMEALGGDMRWSDRFLARHAAIVYYWALNILFLFSPFLAYNFSKLIESHAVDTYGEFVETNKELLQSLPPPPEAFVEANKELLESLPPPPEAVAYYVGGDMYMFDEFQSGTPAFTRRPVINSLYDVFCNIRDDEREHVKTMFACEREGELVRSPNELAARAIWEDVDEDDADDALTSALNGGANAAALDHAAASAATLHGGGASAAAAAPAAALNGAAAATTLNHVVEAAGGSNAAPAAGVGDGVAPAAALNEVARATAVDSIASAAARDGRP</sequence>
<dbReference type="Gene3D" id="2.60.120.10">
    <property type="entry name" value="Jelly Rolls"/>
    <property type="match status" value="1"/>
</dbReference>
<evidence type="ECO:0000313" key="15">
    <source>
        <dbReference type="Proteomes" id="UP000664859"/>
    </source>
</evidence>
<dbReference type="GO" id="GO:0046872">
    <property type="term" value="F:metal ion binding"/>
    <property type="evidence" value="ECO:0007669"/>
    <property type="project" value="UniProtKB-KW"/>
</dbReference>
<evidence type="ECO:0000256" key="8">
    <source>
        <dbReference type="ARBA" id="ARBA00022982"/>
    </source>
</evidence>
<comment type="similarity">
    <text evidence="3">Belongs to the alternative oxidase family.</text>
</comment>
<dbReference type="InterPro" id="IPR002680">
    <property type="entry name" value="AOX"/>
</dbReference>
<evidence type="ECO:0000313" key="14">
    <source>
        <dbReference type="EMBL" id="KAG5179955.1"/>
    </source>
</evidence>
<dbReference type="InterPro" id="IPR038659">
    <property type="entry name" value="AOX_sf"/>
</dbReference>
<comment type="caution">
    <text evidence="14">The sequence shown here is derived from an EMBL/GenBank/DDBJ whole genome shotgun (WGS) entry which is preliminary data.</text>
</comment>
<dbReference type="Gene3D" id="1.20.1260.140">
    <property type="entry name" value="Alternative oxidase"/>
    <property type="match status" value="1"/>
</dbReference>
<dbReference type="InterPro" id="IPR014710">
    <property type="entry name" value="RmlC-like_jellyroll"/>
</dbReference>
<comment type="subcellular location">
    <subcellularLocation>
        <location evidence="2">Membrane</location>
    </subcellularLocation>
</comment>
<dbReference type="AlphaFoldDB" id="A0A835YR99"/>
<protein>
    <submittedName>
        <fullName evidence="14">Alternative oxidase</fullName>
    </submittedName>
</protein>
<dbReference type="GO" id="GO:0016020">
    <property type="term" value="C:membrane"/>
    <property type="evidence" value="ECO:0007669"/>
    <property type="project" value="UniProtKB-SubCell"/>
</dbReference>
<dbReference type="Proteomes" id="UP000664859">
    <property type="component" value="Unassembled WGS sequence"/>
</dbReference>
<dbReference type="EMBL" id="JAFCMP010000434">
    <property type="protein sequence ID" value="KAG5179955.1"/>
    <property type="molecule type" value="Genomic_DNA"/>
</dbReference>
<gene>
    <name evidence="14" type="ORF">JKP88DRAFT_349797</name>
</gene>
<name>A0A835YR99_9STRA</name>
<dbReference type="CDD" id="cd00038">
    <property type="entry name" value="CAP_ED"/>
    <property type="match status" value="1"/>
</dbReference>
<proteinExistence type="inferred from homology"/>
<organism evidence="14 15">
    <name type="scientific">Tribonema minus</name>
    <dbReference type="NCBI Taxonomy" id="303371"/>
    <lineage>
        <taxon>Eukaryota</taxon>
        <taxon>Sar</taxon>
        <taxon>Stramenopiles</taxon>
        <taxon>Ochrophyta</taxon>
        <taxon>PX clade</taxon>
        <taxon>Xanthophyceae</taxon>
        <taxon>Tribonematales</taxon>
        <taxon>Tribonemataceae</taxon>
        <taxon>Tribonema</taxon>
    </lineage>
</organism>
<keyword evidence="9" id="KW-1133">Transmembrane helix</keyword>
<evidence type="ECO:0000256" key="9">
    <source>
        <dbReference type="ARBA" id="ARBA00022989"/>
    </source>
</evidence>
<keyword evidence="4" id="KW-0813">Transport</keyword>
<dbReference type="Pfam" id="PF01786">
    <property type="entry name" value="AOX"/>
    <property type="match status" value="1"/>
</dbReference>
<dbReference type="Pfam" id="PF00027">
    <property type="entry name" value="cNMP_binding"/>
    <property type="match status" value="1"/>
</dbReference>
<dbReference type="GO" id="GO:0005739">
    <property type="term" value="C:mitochondrion"/>
    <property type="evidence" value="ECO:0007669"/>
    <property type="project" value="TreeGrafter"/>
</dbReference>
<keyword evidence="12" id="KW-0472">Membrane</keyword>
<dbReference type="PROSITE" id="PS50042">
    <property type="entry name" value="CNMP_BINDING_3"/>
    <property type="match status" value="1"/>
</dbReference>
<evidence type="ECO:0000256" key="6">
    <source>
        <dbReference type="ARBA" id="ARBA00022692"/>
    </source>
</evidence>
<dbReference type="InterPro" id="IPR018490">
    <property type="entry name" value="cNMP-bd_dom_sf"/>
</dbReference>